<evidence type="ECO:0000313" key="13">
    <source>
        <dbReference type="Proteomes" id="UP000007879"/>
    </source>
</evidence>
<dbReference type="PANTHER" id="PTHR11207">
    <property type="entry name" value="RIBONUCLEASE III"/>
    <property type="match status" value="1"/>
</dbReference>
<feature type="domain" description="RNase III" evidence="11">
    <location>
        <begin position="192"/>
        <end position="382"/>
    </location>
</feature>
<dbReference type="FunFam" id="1.10.1520.10:FF:000001">
    <property type="entry name" value="Ribonuclease 3"/>
    <property type="match status" value="1"/>
</dbReference>
<evidence type="ECO:0000256" key="1">
    <source>
        <dbReference type="ARBA" id="ARBA00000109"/>
    </source>
</evidence>
<dbReference type="SUPFAM" id="SSF69065">
    <property type="entry name" value="RNase III domain-like"/>
    <property type="match status" value="2"/>
</dbReference>
<proteinExistence type="inferred from homology"/>
<dbReference type="GO" id="GO:0030847">
    <property type="term" value="P:termination of RNA polymerase II transcription, exosome-dependent"/>
    <property type="evidence" value="ECO:0007669"/>
    <property type="project" value="UniProtKB-ARBA"/>
</dbReference>
<keyword evidence="5" id="KW-0255">Endonuclease</keyword>
<evidence type="ECO:0000256" key="4">
    <source>
        <dbReference type="ARBA" id="ARBA00022722"/>
    </source>
</evidence>
<dbReference type="PROSITE" id="PS50142">
    <property type="entry name" value="RNASE_3_2"/>
    <property type="match status" value="2"/>
</dbReference>
<evidence type="ECO:0000259" key="11">
    <source>
        <dbReference type="PROSITE" id="PS50142"/>
    </source>
</evidence>
<name>A0AAN0JA40_AMPQE</name>
<reference evidence="12" key="2">
    <citation type="submission" date="2024-06" db="UniProtKB">
        <authorList>
            <consortium name="EnsemblMetazoa"/>
        </authorList>
    </citation>
    <scope>IDENTIFICATION</scope>
</reference>
<evidence type="ECO:0000256" key="3">
    <source>
        <dbReference type="ARBA" id="ARBA00012177"/>
    </source>
</evidence>
<accession>A0AAN0JA40</accession>
<feature type="domain" description="DRBM" evidence="10">
    <location>
        <begin position="608"/>
        <end position="658"/>
    </location>
</feature>
<keyword evidence="13" id="KW-1185">Reference proteome</keyword>
<dbReference type="EnsemblMetazoa" id="XM_019998346.1">
    <property type="protein sequence ID" value="XP_019853905.1"/>
    <property type="gene ID" value="LOC100639697"/>
</dbReference>
<sequence>MNKEVLSEVSFCPEYQPGLKEEDKLTSIREIFKSKLCTRQTKPTPVDPLIPFNAHHIPQLVMKQYNIDYTISLKPHPLPTFYKVEDIVLLMQFIFVDLLNLFDWFNKLVSKDFKLFFMPRFECKDRKDNLIPASMCNIMESLISFYKPLSLPSPSSIRVDSINWHSRDSEAILVHLCHFVPDSHITSSPDTVTNLEAGINYKFKDRSFLEFSIIQLALTHTSFITQYNGSRPLPNEILISLSNCGTRAHVSAATGKAPPSKRPKSGIEGLTEAAETSREKYKDDEGDVILPRDNERLEFLGDAVIEFLCSIQLYLMFPSFTDSHLVIFRKALICNQNLATVAKRIHLEKYLLMDVNFKNADINHIYANTLEALIGAVYKDSDINTSSIVLATLLFPEEDLRGIWLSEYKDQLQVDSTDGDRHMVNEYPILNSFNKLEESIGVRFTNIRLLARAFTHPSYGCTDLLIGDYQRMEFLGDAILQFLTSDYVYDTFPLHHEGHLSTFRTAIVHNKQLAEVSVELGFPQHLLLGKDQTVTNFKVHADLIESFITALYLDKGMEHVLMFCKVCLFPKLASSAKGLKFLDSKTRLQHAVVYTCKKEKTPIEFPIYRVLSKEGSVSNPIFTVGVYFRGRRIATGTGGSSQNAGMNAAEKGLDSRYIIVPNCLKTTSN</sequence>
<dbReference type="GO" id="GO:0006364">
    <property type="term" value="P:rRNA processing"/>
    <property type="evidence" value="ECO:0007669"/>
    <property type="project" value="InterPro"/>
</dbReference>
<dbReference type="GeneID" id="100639697"/>
<dbReference type="PROSITE" id="PS00517">
    <property type="entry name" value="RNASE_3_1"/>
    <property type="match status" value="2"/>
</dbReference>
<dbReference type="EC" id="3.1.26.3" evidence="3"/>
<dbReference type="AlphaFoldDB" id="A0AAN0JA40"/>
<dbReference type="InterPro" id="IPR011907">
    <property type="entry name" value="RNase_III"/>
</dbReference>
<dbReference type="SMART" id="SM00535">
    <property type="entry name" value="RIBOc"/>
    <property type="match status" value="2"/>
</dbReference>
<dbReference type="InterPro" id="IPR014720">
    <property type="entry name" value="dsRBD_dom"/>
</dbReference>
<comment type="catalytic activity">
    <reaction evidence="1">
        <text>Endonucleolytic cleavage to 5'-phosphomonoester.</text>
        <dbReference type="EC" id="3.1.26.3"/>
    </reaction>
</comment>
<comment type="similarity">
    <text evidence="2">Belongs to the ribonuclease III family.</text>
</comment>
<evidence type="ECO:0000256" key="9">
    <source>
        <dbReference type="SAM" id="MobiDB-lite"/>
    </source>
</evidence>
<evidence type="ECO:0000256" key="7">
    <source>
        <dbReference type="ARBA" id="ARBA00022884"/>
    </source>
</evidence>
<evidence type="ECO:0000256" key="6">
    <source>
        <dbReference type="ARBA" id="ARBA00022801"/>
    </source>
</evidence>
<protein>
    <recommendedName>
        <fullName evidence="3">ribonuclease III</fullName>
        <ecNumber evidence="3">3.1.26.3</ecNumber>
    </recommendedName>
</protein>
<organism evidence="12 13">
    <name type="scientific">Amphimedon queenslandica</name>
    <name type="common">Sponge</name>
    <dbReference type="NCBI Taxonomy" id="400682"/>
    <lineage>
        <taxon>Eukaryota</taxon>
        <taxon>Metazoa</taxon>
        <taxon>Porifera</taxon>
        <taxon>Demospongiae</taxon>
        <taxon>Heteroscleromorpha</taxon>
        <taxon>Haplosclerida</taxon>
        <taxon>Niphatidae</taxon>
        <taxon>Amphimedon</taxon>
    </lineage>
</organism>
<dbReference type="Pfam" id="PF14622">
    <property type="entry name" value="Ribonucleas_3_3"/>
    <property type="match status" value="2"/>
</dbReference>
<dbReference type="CDD" id="cd00593">
    <property type="entry name" value="RIBOc"/>
    <property type="match status" value="2"/>
</dbReference>
<dbReference type="GO" id="GO:0034475">
    <property type="term" value="P:U4 snRNA 3'-end processing"/>
    <property type="evidence" value="ECO:0007669"/>
    <property type="project" value="UniProtKB-ARBA"/>
</dbReference>
<dbReference type="KEGG" id="aqu:100639697"/>
<reference evidence="13" key="1">
    <citation type="journal article" date="2010" name="Nature">
        <title>The Amphimedon queenslandica genome and the evolution of animal complexity.</title>
        <authorList>
            <person name="Srivastava M."/>
            <person name="Simakov O."/>
            <person name="Chapman J."/>
            <person name="Fahey B."/>
            <person name="Gauthier M.E."/>
            <person name="Mitros T."/>
            <person name="Richards G.S."/>
            <person name="Conaco C."/>
            <person name="Dacre M."/>
            <person name="Hellsten U."/>
            <person name="Larroux C."/>
            <person name="Putnam N.H."/>
            <person name="Stanke M."/>
            <person name="Adamska M."/>
            <person name="Darling A."/>
            <person name="Degnan S.M."/>
            <person name="Oakley T.H."/>
            <person name="Plachetzki D.C."/>
            <person name="Zhai Y."/>
            <person name="Adamski M."/>
            <person name="Calcino A."/>
            <person name="Cummins S.F."/>
            <person name="Goodstein D.M."/>
            <person name="Harris C."/>
            <person name="Jackson D.J."/>
            <person name="Leys S.P."/>
            <person name="Shu S."/>
            <person name="Woodcroft B.J."/>
            <person name="Vervoort M."/>
            <person name="Kosik K.S."/>
            <person name="Manning G."/>
            <person name="Degnan B.M."/>
            <person name="Rokhsar D.S."/>
        </authorList>
    </citation>
    <scope>NUCLEOTIDE SEQUENCE [LARGE SCALE GENOMIC DNA]</scope>
</reference>
<dbReference type="InterPro" id="IPR044442">
    <property type="entry name" value="RNAse_III_DSRM__animal"/>
</dbReference>
<keyword evidence="4" id="KW-0540">Nuclease</keyword>
<dbReference type="InterPro" id="IPR036389">
    <property type="entry name" value="RNase_III_sf"/>
</dbReference>
<dbReference type="GO" id="GO:0003723">
    <property type="term" value="F:RNA binding"/>
    <property type="evidence" value="ECO:0007669"/>
    <property type="project" value="UniProtKB-UniRule"/>
</dbReference>
<evidence type="ECO:0000256" key="2">
    <source>
        <dbReference type="ARBA" id="ARBA00010183"/>
    </source>
</evidence>
<dbReference type="Gene3D" id="1.10.1520.10">
    <property type="entry name" value="Ribonuclease III domain"/>
    <property type="match status" value="2"/>
</dbReference>
<evidence type="ECO:0000256" key="5">
    <source>
        <dbReference type="ARBA" id="ARBA00022759"/>
    </source>
</evidence>
<dbReference type="PANTHER" id="PTHR11207:SF0">
    <property type="entry name" value="RIBONUCLEASE 3"/>
    <property type="match status" value="1"/>
</dbReference>
<dbReference type="Pfam" id="PF00035">
    <property type="entry name" value="dsrm"/>
    <property type="match status" value="1"/>
</dbReference>
<evidence type="ECO:0000256" key="8">
    <source>
        <dbReference type="PROSITE-ProRule" id="PRU00266"/>
    </source>
</evidence>
<dbReference type="HAMAP" id="MF_00104">
    <property type="entry name" value="RNase_III"/>
    <property type="match status" value="1"/>
</dbReference>
<dbReference type="RefSeq" id="XP_019853905.1">
    <property type="nucleotide sequence ID" value="XM_019998346.1"/>
</dbReference>
<dbReference type="GO" id="GO:0031054">
    <property type="term" value="P:pre-miRNA processing"/>
    <property type="evidence" value="ECO:0007669"/>
    <property type="project" value="InterPro"/>
</dbReference>
<evidence type="ECO:0000259" key="10">
    <source>
        <dbReference type="PROSITE" id="PS50137"/>
    </source>
</evidence>
<keyword evidence="7 8" id="KW-0694">RNA-binding</keyword>
<dbReference type="SMART" id="SM00358">
    <property type="entry name" value="DSRM"/>
    <property type="match status" value="1"/>
</dbReference>
<dbReference type="GO" id="GO:0034963">
    <property type="term" value="P:box C/D sno(s)RNA processing"/>
    <property type="evidence" value="ECO:0007669"/>
    <property type="project" value="UniProtKB-ARBA"/>
</dbReference>
<feature type="domain" description="RNase III" evidence="11">
    <location>
        <begin position="433"/>
        <end position="556"/>
    </location>
</feature>
<dbReference type="PROSITE" id="PS50137">
    <property type="entry name" value="DS_RBD"/>
    <property type="match status" value="1"/>
</dbReference>
<dbReference type="CDD" id="cd19877">
    <property type="entry name" value="DSRM_RNAse_III_meta_like"/>
    <property type="match status" value="1"/>
</dbReference>
<dbReference type="InterPro" id="IPR000999">
    <property type="entry name" value="RNase_III_dom"/>
</dbReference>
<dbReference type="GO" id="GO:0031053">
    <property type="term" value="P:primary miRNA processing"/>
    <property type="evidence" value="ECO:0007669"/>
    <property type="project" value="TreeGrafter"/>
</dbReference>
<feature type="region of interest" description="Disordered" evidence="9">
    <location>
        <begin position="251"/>
        <end position="277"/>
    </location>
</feature>
<dbReference type="GO" id="GO:0004525">
    <property type="term" value="F:ribonuclease III activity"/>
    <property type="evidence" value="ECO:0007669"/>
    <property type="project" value="UniProtKB-EC"/>
</dbReference>
<evidence type="ECO:0000313" key="12">
    <source>
        <dbReference type="EnsemblMetazoa" id="XP_019853905.1"/>
    </source>
</evidence>
<keyword evidence="6" id="KW-0378">Hydrolase</keyword>
<dbReference type="Gene3D" id="3.30.160.20">
    <property type="match status" value="1"/>
</dbReference>
<dbReference type="GO" id="GO:0070877">
    <property type="term" value="C:microprocessor complex"/>
    <property type="evidence" value="ECO:0007669"/>
    <property type="project" value="TreeGrafter"/>
</dbReference>
<dbReference type="Proteomes" id="UP000007879">
    <property type="component" value="Unassembled WGS sequence"/>
</dbReference>
<dbReference type="SUPFAM" id="SSF54768">
    <property type="entry name" value="dsRNA-binding domain-like"/>
    <property type="match status" value="1"/>
</dbReference>